<dbReference type="InterPro" id="IPR003016">
    <property type="entry name" value="2-oxoA_DH_lipoyl-BS"/>
</dbReference>
<dbReference type="InterPro" id="IPR011053">
    <property type="entry name" value="Single_hybrid_motif"/>
</dbReference>
<comment type="similarity">
    <text evidence="1">Belongs to the GcvH family.</text>
</comment>
<dbReference type="InterPro" id="IPR002930">
    <property type="entry name" value="GCV_H"/>
</dbReference>
<evidence type="ECO:0000256" key="2">
    <source>
        <dbReference type="ARBA" id="ARBA00022823"/>
    </source>
</evidence>
<feature type="domain" description="Lipoyl-binding" evidence="3">
    <location>
        <begin position="43"/>
        <end position="126"/>
    </location>
</feature>
<dbReference type="Pfam" id="PF01597">
    <property type="entry name" value="GCV_H"/>
    <property type="match status" value="1"/>
</dbReference>
<accession>A0A0R1JYV1</accession>
<dbReference type="GO" id="GO:0005737">
    <property type="term" value="C:cytoplasm"/>
    <property type="evidence" value="ECO:0007669"/>
    <property type="project" value="TreeGrafter"/>
</dbReference>
<dbReference type="GO" id="GO:0009249">
    <property type="term" value="P:protein lipoylation"/>
    <property type="evidence" value="ECO:0007669"/>
    <property type="project" value="TreeGrafter"/>
</dbReference>
<dbReference type="PATRIC" id="fig|1423773.3.peg.952"/>
<evidence type="ECO:0000313" key="4">
    <source>
        <dbReference type="EMBL" id="KRK72978.1"/>
    </source>
</evidence>
<dbReference type="SUPFAM" id="SSF51230">
    <property type="entry name" value="Single hybrid motif"/>
    <property type="match status" value="1"/>
</dbReference>
<evidence type="ECO:0000259" key="3">
    <source>
        <dbReference type="PROSITE" id="PS50968"/>
    </source>
</evidence>
<gene>
    <name evidence="4" type="ORF">FD30_GL000926</name>
</gene>
<dbReference type="PROSITE" id="PS50968">
    <property type="entry name" value="BIOTINYL_LIPOYL"/>
    <property type="match status" value="1"/>
</dbReference>
<sequence>MMTEQPHTFWQRLVAWWHGRHATAAPEITIKDGVWLEQRDQGHYRLGLSSDALEQIGDISFADLPIMTDDQLAAGDDILEVESDKAVENFKTPFAGTVTKVNQDLVVDPATINHNAQAANWILELQVA</sequence>
<comment type="caution">
    <text evidence="4">The sequence shown here is derived from an EMBL/GenBank/DDBJ whole genome shotgun (WGS) entry which is preliminary data.</text>
</comment>
<dbReference type="EMBL" id="AZDT01000064">
    <property type="protein sequence ID" value="KRK72978.1"/>
    <property type="molecule type" value="Genomic_DNA"/>
</dbReference>
<evidence type="ECO:0000256" key="1">
    <source>
        <dbReference type="ARBA" id="ARBA00009249"/>
    </source>
</evidence>
<name>A0A0R1JYV1_9LACO</name>
<dbReference type="PROSITE" id="PS00189">
    <property type="entry name" value="LIPOYL"/>
    <property type="match status" value="1"/>
</dbReference>
<dbReference type="Proteomes" id="UP000051162">
    <property type="component" value="Unassembled WGS sequence"/>
</dbReference>
<dbReference type="InterPro" id="IPR033753">
    <property type="entry name" value="GCV_H/Fam206"/>
</dbReference>
<dbReference type="AlphaFoldDB" id="A0A0R1JYV1"/>
<keyword evidence="2" id="KW-0450">Lipoyl</keyword>
<organism evidence="4 5">
    <name type="scientific">Levilactobacillus namurensis DSM 19117</name>
    <dbReference type="NCBI Taxonomy" id="1423773"/>
    <lineage>
        <taxon>Bacteria</taxon>
        <taxon>Bacillati</taxon>
        <taxon>Bacillota</taxon>
        <taxon>Bacilli</taxon>
        <taxon>Lactobacillales</taxon>
        <taxon>Lactobacillaceae</taxon>
        <taxon>Levilactobacillus</taxon>
    </lineage>
</organism>
<reference evidence="4 5" key="1">
    <citation type="journal article" date="2015" name="Genome Announc.">
        <title>Expanding the biotechnology potential of lactobacilli through comparative genomics of 213 strains and associated genera.</title>
        <authorList>
            <person name="Sun Z."/>
            <person name="Harris H.M."/>
            <person name="McCann A."/>
            <person name="Guo C."/>
            <person name="Argimon S."/>
            <person name="Zhang W."/>
            <person name="Yang X."/>
            <person name="Jeffery I.B."/>
            <person name="Cooney J.C."/>
            <person name="Kagawa T.F."/>
            <person name="Liu W."/>
            <person name="Song Y."/>
            <person name="Salvetti E."/>
            <person name="Wrobel A."/>
            <person name="Rasinkangas P."/>
            <person name="Parkhill J."/>
            <person name="Rea M.C."/>
            <person name="O'Sullivan O."/>
            <person name="Ritari J."/>
            <person name="Douillard F.P."/>
            <person name="Paul Ross R."/>
            <person name="Yang R."/>
            <person name="Briner A.E."/>
            <person name="Felis G.E."/>
            <person name="de Vos W.M."/>
            <person name="Barrangou R."/>
            <person name="Klaenhammer T.R."/>
            <person name="Caufield P.W."/>
            <person name="Cui Y."/>
            <person name="Zhang H."/>
            <person name="O'Toole P.W."/>
        </authorList>
    </citation>
    <scope>NUCLEOTIDE SEQUENCE [LARGE SCALE GENOMIC DNA]</scope>
    <source>
        <strain evidence="4 5">DSM 19117</strain>
    </source>
</reference>
<dbReference type="InterPro" id="IPR000089">
    <property type="entry name" value="Biotin_lipoyl"/>
</dbReference>
<dbReference type="STRING" id="1423773.FD30_GL000926"/>
<keyword evidence="5" id="KW-1185">Reference proteome</keyword>
<dbReference type="Gene3D" id="2.40.50.100">
    <property type="match status" value="1"/>
</dbReference>
<dbReference type="GO" id="GO:0005960">
    <property type="term" value="C:glycine cleavage complex"/>
    <property type="evidence" value="ECO:0007669"/>
    <property type="project" value="InterPro"/>
</dbReference>
<dbReference type="PANTHER" id="PTHR11715">
    <property type="entry name" value="GLYCINE CLEAVAGE SYSTEM H PROTEIN"/>
    <property type="match status" value="1"/>
</dbReference>
<protein>
    <submittedName>
        <fullName evidence="4">Glycine cleavage system H protein (Lipoate-binding)</fullName>
    </submittedName>
</protein>
<evidence type="ECO:0000313" key="5">
    <source>
        <dbReference type="Proteomes" id="UP000051162"/>
    </source>
</evidence>
<dbReference type="CDD" id="cd06848">
    <property type="entry name" value="GCS_H"/>
    <property type="match status" value="1"/>
</dbReference>
<dbReference type="PANTHER" id="PTHR11715:SF3">
    <property type="entry name" value="GLYCINE CLEAVAGE SYSTEM H PROTEIN-RELATED"/>
    <property type="match status" value="1"/>
</dbReference>
<dbReference type="GO" id="GO:0019464">
    <property type="term" value="P:glycine decarboxylation via glycine cleavage system"/>
    <property type="evidence" value="ECO:0007669"/>
    <property type="project" value="InterPro"/>
</dbReference>
<proteinExistence type="inferred from homology"/>